<keyword evidence="1" id="KW-1133">Transmembrane helix</keyword>
<name>A0AAD4T166_9MAGN</name>
<keyword evidence="3" id="KW-1185">Reference proteome</keyword>
<evidence type="ECO:0000256" key="1">
    <source>
        <dbReference type="SAM" id="Phobius"/>
    </source>
</evidence>
<gene>
    <name evidence="2" type="ORF">MKW98_012245</name>
</gene>
<protein>
    <submittedName>
        <fullName evidence="2">Uncharacterized protein</fullName>
    </submittedName>
</protein>
<keyword evidence="1" id="KW-0812">Transmembrane</keyword>
<organism evidence="2 3">
    <name type="scientific">Papaver atlanticum</name>
    <dbReference type="NCBI Taxonomy" id="357466"/>
    <lineage>
        <taxon>Eukaryota</taxon>
        <taxon>Viridiplantae</taxon>
        <taxon>Streptophyta</taxon>
        <taxon>Embryophyta</taxon>
        <taxon>Tracheophyta</taxon>
        <taxon>Spermatophyta</taxon>
        <taxon>Magnoliopsida</taxon>
        <taxon>Ranunculales</taxon>
        <taxon>Papaveraceae</taxon>
        <taxon>Papaveroideae</taxon>
        <taxon>Papaver</taxon>
    </lineage>
</organism>
<accession>A0AAD4T166</accession>
<dbReference type="InterPro" id="IPR039324">
    <property type="entry name" value="SHW1"/>
</dbReference>
<dbReference type="PANTHER" id="PTHR35474">
    <property type="entry name" value="ATP PHOSPHORIBOSYLTRANSFERASE REGULATORY SUBUNIT"/>
    <property type="match status" value="1"/>
</dbReference>
<keyword evidence="1" id="KW-0472">Membrane</keyword>
<evidence type="ECO:0000313" key="3">
    <source>
        <dbReference type="Proteomes" id="UP001202328"/>
    </source>
</evidence>
<proteinExistence type="predicted"/>
<dbReference type="AlphaFoldDB" id="A0AAD4T166"/>
<reference evidence="2" key="1">
    <citation type="submission" date="2022-04" db="EMBL/GenBank/DDBJ databases">
        <title>A functionally conserved STORR gene fusion in Papaver species that diverged 16.8 million years ago.</title>
        <authorList>
            <person name="Catania T."/>
        </authorList>
    </citation>
    <scope>NUCLEOTIDE SEQUENCE</scope>
    <source>
        <strain evidence="2">S-188037</strain>
    </source>
</reference>
<dbReference type="GO" id="GO:0009787">
    <property type="term" value="P:regulation of abscisic acid-activated signaling pathway"/>
    <property type="evidence" value="ECO:0007669"/>
    <property type="project" value="InterPro"/>
</dbReference>
<dbReference type="Proteomes" id="UP001202328">
    <property type="component" value="Unassembled WGS sequence"/>
</dbReference>
<dbReference type="PANTHER" id="PTHR35474:SF1">
    <property type="entry name" value="ATP PHOSPHORIBOSYLTRANSFERASE REGULATORY SUBUNIT"/>
    <property type="match status" value="1"/>
</dbReference>
<dbReference type="GO" id="GO:0010100">
    <property type="term" value="P:negative regulation of photomorphogenesis"/>
    <property type="evidence" value="ECO:0007669"/>
    <property type="project" value="InterPro"/>
</dbReference>
<dbReference type="EMBL" id="JAJJMB010007130">
    <property type="protein sequence ID" value="KAI3931835.1"/>
    <property type="molecule type" value="Genomic_DNA"/>
</dbReference>
<comment type="caution">
    <text evidence="2">The sequence shown here is derived from an EMBL/GenBank/DDBJ whole genome shotgun (WGS) entry which is preliminary data.</text>
</comment>
<sequence>MASSVNLCRPTYLYCNPRTKLLSNGQNPVARFPVQRFPCHLQASSRRSSNYPQDGESAIVNPRNWNNISIGDFNYDDNDDESDEEDEDRSLDLLVRFVQNVFRKISKRARKAVRSVLPMSLSTKLVGFSVNGVIILTFLWVLKAFLEVICTLGTVIFVSILFIRGVWSGISYIQENRNSKTNVWMWDNDPNIQLYGKYEDDDYPWPCHAPHRATRSGVFFAISTLHLL</sequence>
<feature type="transmembrane region" description="Helical" evidence="1">
    <location>
        <begin position="145"/>
        <end position="167"/>
    </location>
</feature>
<evidence type="ECO:0000313" key="2">
    <source>
        <dbReference type="EMBL" id="KAI3931835.1"/>
    </source>
</evidence>
<feature type="transmembrane region" description="Helical" evidence="1">
    <location>
        <begin position="116"/>
        <end position="139"/>
    </location>
</feature>